<evidence type="ECO:0000313" key="5">
    <source>
        <dbReference type="Proteomes" id="UP001310386"/>
    </source>
</evidence>
<gene>
    <name evidence="4" type="ORF">VF724_06595</name>
</gene>
<evidence type="ECO:0000313" key="4">
    <source>
        <dbReference type="EMBL" id="MEB3101330.1"/>
    </source>
</evidence>
<dbReference type="InterPro" id="IPR036291">
    <property type="entry name" value="NAD(P)-bd_dom_sf"/>
</dbReference>
<comment type="similarity">
    <text evidence="1">Belongs to the NAD(P)-dependent epimerase/dehydratase family. SDR39U1 subfamily.</text>
</comment>
<dbReference type="EMBL" id="JAYJLD010000007">
    <property type="protein sequence ID" value="MEB3101330.1"/>
    <property type="molecule type" value="Genomic_DNA"/>
</dbReference>
<organism evidence="4 5">
    <name type="scientific">Ferviditalea candida</name>
    <dbReference type="NCBI Taxonomy" id="3108399"/>
    <lineage>
        <taxon>Bacteria</taxon>
        <taxon>Bacillati</taxon>
        <taxon>Bacillota</taxon>
        <taxon>Bacilli</taxon>
        <taxon>Bacillales</taxon>
        <taxon>Paenibacillaceae</taxon>
        <taxon>Ferviditalea</taxon>
    </lineage>
</organism>
<sequence length="298" mass="32767">MKIAVAGGTGFIGSRLIHGLTANGHEVIVISRTKREGVFHENVRFVSWDELRENTDVLEGSDVIVNLAGETINQLWTEKAKQRILQSRIGAAERIAAVVSRLGKKPYTVINSSGISAYGTSDSESYREESRTAADDFLSRVAADWEHAADSIPAARLVKLRTGVVLGHGGALPLMLLPYKLGFGGRLGSGRQWLSWIHIDDMVSIIHYCMENGSISGPINCTSPQPVTNDEFGRAVGRALNRPHWLPMPAPVFRLLLGEMSDLLLKGQKVLPGKLLESGFRFRYPTLDDALRNLLRRS</sequence>
<dbReference type="SUPFAM" id="SSF51735">
    <property type="entry name" value="NAD(P)-binding Rossmann-fold domains"/>
    <property type="match status" value="1"/>
</dbReference>
<dbReference type="PANTHER" id="PTHR11092:SF0">
    <property type="entry name" value="EPIMERASE FAMILY PROTEIN SDR39U1"/>
    <property type="match status" value="1"/>
</dbReference>
<keyword evidence="5" id="KW-1185">Reference proteome</keyword>
<dbReference type="RefSeq" id="WP_371753446.1">
    <property type="nucleotide sequence ID" value="NZ_JAYJLD010000007.1"/>
</dbReference>
<evidence type="ECO:0000256" key="1">
    <source>
        <dbReference type="ARBA" id="ARBA00009353"/>
    </source>
</evidence>
<accession>A0ABU5ZFQ1</accession>
<reference evidence="4" key="1">
    <citation type="submission" date="2023-12" db="EMBL/GenBank/DDBJ databases">
        <title>Fervidustalea candida gen. nov., sp. nov., a novel member of the family Paenibacillaceae isolated from a geothermal area.</title>
        <authorList>
            <person name="Li W.-J."/>
            <person name="Jiao J.-Y."/>
            <person name="Chen Y."/>
        </authorList>
    </citation>
    <scope>NUCLEOTIDE SEQUENCE</scope>
    <source>
        <strain evidence="4">SYSU GA230002</strain>
    </source>
</reference>
<feature type="domain" description="NAD-dependent epimerase/dehydratase" evidence="2">
    <location>
        <begin position="3"/>
        <end position="214"/>
    </location>
</feature>
<protein>
    <submittedName>
        <fullName evidence="4">TIGR01777 family oxidoreductase</fullName>
    </submittedName>
</protein>
<evidence type="ECO:0000259" key="2">
    <source>
        <dbReference type="Pfam" id="PF01370"/>
    </source>
</evidence>
<dbReference type="Pfam" id="PF01370">
    <property type="entry name" value="Epimerase"/>
    <property type="match status" value="1"/>
</dbReference>
<dbReference type="Pfam" id="PF08338">
    <property type="entry name" value="DUF1731"/>
    <property type="match status" value="1"/>
</dbReference>
<dbReference type="NCBIfam" id="TIGR01777">
    <property type="entry name" value="yfcH"/>
    <property type="match status" value="1"/>
</dbReference>
<name>A0ABU5ZFQ1_9BACL</name>
<dbReference type="InterPro" id="IPR010099">
    <property type="entry name" value="SDR39U1"/>
</dbReference>
<comment type="caution">
    <text evidence="4">The sequence shown here is derived from an EMBL/GenBank/DDBJ whole genome shotgun (WGS) entry which is preliminary data.</text>
</comment>
<feature type="domain" description="DUF1731" evidence="3">
    <location>
        <begin position="248"/>
        <end position="294"/>
    </location>
</feature>
<dbReference type="Proteomes" id="UP001310386">
    <property type="component" value="Unassembled WGS sequence"/>
</dbReference>
<dbReference type="InterPro" id="IPR001509">
    <property type="entry name" value="Epimerase_deHydtase"/>
</dbReference>
<dbReference type="PANTHER" id="PTHR11092">
    <property type="entry name" value="SUGAR NUCLEOTIDE EPIMERASE RELATED"/>
    <property type="match status" value="1"/>
</dbReference>
<evidence type="ECO:0000259" key="3">
    <source>
        <dbReference type="Pfam" id="PF08338"/>
    </source>
</evidence>
<proteinExistence type="inferred from homology"/>
<dbReference type="CDD" id="cd05242">
    <property type="entry name" value="SDR_a8"/>
    <property type="match status" value="1"/>
</dbReference>
<dbReference type="InterPro" id="IPR013549">
    <property type="entry name" value="DUF1731"/>
</dbReference>
<dbReference type="Gene3D" id="3.40.50.720">
    <property type="entry name" value="NAD(P)-binding Rossmann-like Domain"/>
    <property type="match status" value="1"/>
</dbReference>